<dbReference type="InterPro" id="IPR003489">
    <property type="entry name" value="RHF/RaiA"/>
</dbReference>
<reference evidence="1 2" key="1">
    <citation type="submission" date="2021-11" db="EMBL/GenBank/DDBJ databases">
        <authorList>
            <person name="Liang Q."/>
            <person name="Mou H."/>
            <person name="Liu Z."/>
        </authorList>
    </citation>
    <scope>NUCLEOTIDE SEQUENCE [LARGE SCALE GENOMIC DNA]</scope>
    <source>
        <strain evidence="1 2">CHU3</strain>
    </source>
</reference>
<gene>
    <name evidence="1" type="ORF">LNV07_11375</name>
</gene>
<dbReference type="SUPFAM" id="SSF69754">
    <property type="entry name" value="Ribosome binding protein Y (YfiA homologue)"/>
    <property type="match status" value="1"/>
</dbReference>
<dbReference type="InterPro" id="IPR036567">
    <property type="entry name" value="RHF-like"/>
</dbReference>
<organism evidence="1 2">
    <name type="scientific">Roseateles oligotrophus</name>
    <dbReference type="NCBI Taxonomy" id="1769250"/>
    <lineage>
        <taxon>Bacteria</taxon>
        <taxon>Pseudomonadati</taxon>
        <taxon>Pseudomonadota</taxon>
        <taxon>Betaproteobacteria</taxon>
        <taxon>Burkholderiales</taxon>
        <taxon>Sphaerotilaceae</taxon>
        <taxon>Roseateles</taxon>
    </lineage>
</organism>
<name>A0ABT2YF82_9BURK</name>
<sequence length="126" mass="14186">MKLPVQVVFRDLVPLPSLEGDIRRRIQRLERLAPNLMSCHVAVEAEGNRHHQGHIYSVKIDLRLPGAEVFAGAHHADESIELAVRGAFDAVGRKLEDYVRRRRGQVKLHVQELASPPFDGEDKAPD</sequence>
<keyword evidence="2" id="KW-1185">Reference proteome</keyword>
<dbReference type="RefSeq" id="WP_263571290.1">
    <property type="nucleotide sequence ID" value="NZ_JAJIRN010000005.1"/>
</dbReference>
<dbReference type="EMBL" id="JAJIRN010000005">
    <property type="protein sequence ID" value="MCV2368689.1"/>
    <property type="molecule type" value="Genomic_DNA"/>
</dbReference>
<comment type="caution">
    <text evidence="1">The sequence shown here is derived from an EMBL/GenBank/DDBJ whole genome shotgun (WGS) entry which is preliminary data.</text>
</comment>
<evidence type="ECO:0000313" key="2">
    <source>
        <dbReference type="Proteomes" id="UP001209701"/>
    </source>
</evidence>
<proteinExistence type="predicted"/>
<dbReference type="Gene3D" id="3.30.160.100">
    <property type="entry name" value="Ribosome hibernation promotion factor-like"/>
    <property type="match status" value="1"/>
</dbReference>
<dbReference type="Proteomes" id="UP001209701">
    <property type="component" value="Unassembled WGS sequence"/>
</dbReference>
<accession>A0ABT2YF82</accession>
<evidence type="ECO:0000313" key="1">
    <source>
        <dbReference type="EMBL" id="MCV2368689.1"/>
    </source>
</evidence>
<dbReference type="Pfam" id="PF02482">
    <property type="entry name" value="Ribosomal_S30AE"/>
    <property type="match status" value="1"/>
</dbReference>
<protein>
    <submittedName>
        <fullName evidence="1">HPF/RaiA family ribosome-associated protein</fullName>
    </submittedName>
</protein>